<accession>A0ABV2FEL1</accession>
<name>A0ABV2FEL1_9STRE</name>
<dbReference type="CDD" id="cd03190">
    <property type="entry name" value="GST_C_Omega_like"/>
    <property type="match status" value="1"/>
</dbReference>
<dbReference type="SFLD" id="SFLDG01206">
    <property type="entry name" value="Xi.1"/>
    <property type="match status" value="1"/>
</dbReference>
<evidence type="ECO:0000313" key="2">
    <source>
        <dbReference type="EMBL" id="MET3556996.1"/>
    </source>
</evidence>
<dbReference type="InterPro" id="IPR040079">
    <property type="entry name" value="Glutathione_S-Trfase"/>
</dbReference>
<dbReference type="Pfam" id="PF13410">
    <property type="entry name" value="GST_C_2"/>
    <property type="match status" value="1"/>
</dbReference>
<dbReference type="Gene3D" id="1.20.1050.10">
    <property type="match status" value="1"/>
</dbReference>
<dbReference type="InterPro" id="IPR047047">
    <property type="entry name" value="GST_Omega-like_C"/>
</dbReference>
<dbReference type="SUPFAM" id="SSF52833">
    <property type="entry name" value="Thioredoxin-like"/>
    <property type="match status" value="1"/>
</dbReference>
<dbReference type="InterPro" id="IPR036249">
    <property type="entry name" value="Thioredoxin-like_sf"/>
</dbReference>
<evidence type="ECO:0000259" key="1">
    <source>
        <dbReference type="PROSITE" id="PS50405"/>
    </source>
</evidence>
<sequence length="318" mass="35946">MGLLVEGKWVDQWYDTKKTGGRFERTSPQFRNWITADGSPGPTGQGGFKAEAGRYHLYVSLACPWASRTLILRALKGLEDMISVSVVHPLMLENGWTFEEEAGVIADPILGADYLHQIYTHVNPTYTGRVTVPVLYDKQLDTIVSNESSDIIRMLNSAFDEIGAKKGDYAPAHLLDEINEINEFVYHNVNNGVYKVGFATQQSVYEEELTKLFEALNVLETSLAVDDYLVGNQLTEADIRLFTTLVRFDAAYFGHFKCNLKRLTDYPNLWAYTKRIYHLPGIGETVDFDHIKQHYYGSHKTINPNGIVPLGPDLDWSL</sequence>
<dbReference type="Pfam" id="PF13409">
    <property type="entry name" value="GST_N_2"/>
    <property type="match status" value="1"/>
</dbReference>
<dbReference type="InterPro" id="IPR010987">
    <property type="entry name" value="Glutathione-S-Trfase_C-like"/>
</dbReference>
<dbReference type="PANTHER" id="PTHR32419">
    <property type="entry name" value="GLUTATHIONYL-HYDROQUINONE REDUCTASE"/>
    <property type="match status" value="1"/>
</dbReference>
<dbReference type="PROSITE" id="PS50405">
    <property type="entry name" value="GST_CTER"/>
    <property type="match status" value="1"/>
</dbReference>
<dbReference type="SUPFAM" id="SSF47616">
    <property type="entry name" value="GST C-terminal domain-like"/>
    <property type="match status" value="1"/>
</dbReference>
<dbReference type="InterPro" id="IPR004045">
    <property type="entry name" value="Glutathione_S-Trfase_N"/>
</dbReference>
<dbReference type="InterPro" id="IPR036282">
    <property type="entry name" value="Glutathione-S-Trfase_C_sf"/>
</dbReference>
<comment type="caution">
    <text evidence="2">The sequence shown here is derived from an EMBL/GenBank/DDBJ whole genome shotgun (WGS) entry which is preliminary data.</text>
</comment>
<reference evidence="2 3" key="1">
    <citation type="submission" date="2024-06" db="EMBL/GenBank/DDBJ databases">
        <title>Genomic Encyclopedia of Type Strains, Phase IV (KMG-IV): sequencing the most valuable type-strain genomes for metagenomic binning, comparative biology and taxonomic classification.</title>
        <authorList>
            <person name="Goeker M."/>
        </authorList>
    </citation>
    <scope>NUCLEOTIDE SEQUENCE [LARGE SCALE GENOMIC DNA]</scope>
    <source>
        <strain evidence="2 3">DSM 28303</strain>
    </source>
</reference>
<keyword evidence="3" id="KW-1185">Reference proteome</keyword>
<dbReference type="PANTHER" id="PTHR32419:SF6">
    <property type="entry name" value="GLUTATHIONE S-TRANSFERASE OMEGA-LIKE 1-RELATED"/>
    <property type="match status" value="1"/>
</dbReference>
<proteinExistence type="predicted"/>
<dbReference type="PIRSF" id="PIRSF015753">
    <property type="entry name" value="GST"/>
    <property type="match status" value="1"/>
</dbReference>
<dbReference type="Gene3D" id="3.40.30.10">
    <property type="entry name" value="Glutaredoxin"/>
    <property type="match status" value="1"/>
</dbReference>
<gene>
    <name evidence="2" type="ORF">ABID29_000105</name>
</gene>
<feature type="domain" description="GST C-terminal" evidence="1">
    <location>
        <begin position="171"/>
        <end position="298"/>
    </location>
</feature>
<dbReference type="InterPro" id="IPR016639">
    <property type="entry name" value="GST_Omega/GSH"/>
</dbReference>
<dbReference type="EMBL" id="JBEPLO010000001">
    <property type="protein sequence ID" value="MET3556996.1"/>
    <property type="molecule type" value="Genomic_DNA"/>
</dbReference>
<organism evidence="2 3">
    <name type="scientific">Streptococcus rupicaprae</name>
    <dbReference type="NCBI Taxonomy" id="759619"/>
    <lineage>
        <taxon>Bacteria</taxon>
        <taxon>Bacillati</taxon>
        <taxon>Bacillota</taxon>
        <taxon>Bacilli</taxon>
        <taxon>Lactobacillales</taxon>
        <taxon>Streptococcaceae</taxon>
        <taxon>Streptococcus</taxon>
    </lineage>
</organism>
<dbReference type="RefSeq" id="WP_354363668.1">
    <property type="nucleotide sequence ID" value="NZ_JBEPLO010000001.1"/>
</dbReference>
<dbReference type="SFLD" id="SFLDG01148">
    <property type="entry name" value="Xi_(cytGST)"/>
    <property type="match status" value="1"/>
</dbReference>
<dbReference type="SFLD" id="SFLDS00019">
    <property type="entry name" value="Glutathione_Transferase_(cytos"/>
    <property type="match status" value="1"/>
</dbReference>
<evidence type="ECO:0000313" key="3">
    <source>
        <dbReference type="Proteomes" id="UP001549122"/>
    </source>
</evidence>
<protein>
    <submittedName>
        <fullName evidence="2">Glutathione S-transferase</fullName>
    </submittedName>
</protein>
<dbReference type="Proteomes" id="UP001549122">
    <property type="component" value="Unassembled WGS sequence"/>
</dbReference>